<evidence type="ECO:0000256" key="1">
    <source>
        <dbReference type="SAM" id="Phobius"/>
    </source>
</evidence>
<proteinExistence type="predicted"/>
<dbReference type="AlphaFoldDB" id="A0A8H3L0A3"/>
<reference evidence="2" key="1">
    <citation type="submission" date="2019-10" db="EMBL/GenBank/DDBJ databases">
        <title>Conservation and host-specific expression of non-tandemly repeated heterogenous ribosome RNA gene in arbuscular mycorrhizal fungi.</title>
        <authorList>
            <person name="Maeda T."/>
            <person name="Kobayashi Y."/>
            <person name="Nakagawa T."/>
            <person name="Ezawa T."/>
            <person name="Yamaguchi K."/>
            <person name="Bino T."/>
            <person name="Nishimoto Y."/>
            <person name="Shigenobu S."/>
            <person name="Kawaguchi M."/>
        </authorList>
    </citation>
    <scope>NUCLEOTIDE SEQUENCE</scope>
    <source>
        <strain evidence="2">HR1</strain>
    </source>
</reference>
<keyword evidence="1" id="KW-0472">Membrane</keyword>
<protein>
    <submittedName>
        <fullName evidence="2">Uncharacterized protein</fullName>
    </submittedName>
</protein>
<organism evidence="2 3">
    <name type="scientific">Rhizophagus clarus</name>
    <dbReference type="NCBI Taxonomy" id="94130"/>
    <lineage>
        <taxon>Eukaryota</taxon>
        <taxon>Fungi</taxon>
        <taxon>Fungi incertae sedis</taxon>
        <taxon>Mucoromycota</taxon>
        <taxon>Glomeromycotina</taxon>
        <taxon>Glomeromycetes</taxon>
        <taxon>Glomerales</taxon>
        <taxon>Glomeraceae</taxon>
        <taxon>Rhizophagus</taxon>
    </lineage>
</organism>
<evidence type="ECO:0000313" key="2">
    <source>
        <dbReference type="EMBL" id="GES76396.1"/>
    </source>
</evidence>
<evidence type="ECO:0000313" key="3">
    <source>
        <dbReference type="Proteomes" id="UP000615446"/>
    </source>
</evidence>
<feature type="transmembrane region" description="Helical" evidence="1">
    <location>
        <begin position="43"/>
        <end position="65"/>
    </location>
</feature>
<sequence length="70" mass="8186">MSVYKTIKGFRFARSMILALLLWKIVTETKTIMNYPIARCGKWNHILVLILRGNFFVGDIVDIFFNFGRS</sequence>
<name>A0A8H3L0A3_9GLOM</name>
<accession>A0A8H3L0A3</accession>
<dbReference type="Proteomes" id="UP000615446">
    <property type="component" value="Unassembled WGS sequence"/>
</dbReference>
<keyword evidence="1" id="KW-0812">Transmembrane</keyword>
<comment type="caution">
    <text evidence="2">The sequence shown here is derived from an EMBL/GenBank/DDBJ whole genome shotgun (WGS) entry which is preliminary data.</text>
</comment>
<keyword evidence="1" id="KW-1133">Transmembrane helix</keyword>
<gene>
    <name evidence="2" type="ORF">RCL2_000380300</name>
</gene>
<dbReference type="EMBL" id="BLAL01000020">
    <property type="protein sequence ID" value="GES76396.1"/>
    <property type="molecule type" value="Genomic_DNA"/>
</dbReference>